<dbReference type="PANTHER" id="PTHR46986:SF1">
    <property type="entry name" value="ENDORIBONUCLEASE YBEY, CHLOROPLASTIC"/>
    <property type="match status" value="1"/>
</dbReference>
<dbReference type="GO" id="GO:0008270">
    <property type="term" value="F:zinc ion binding"/>
    <property type="evidence" value="ECO:0007669"/>
    <property type="project" value="UniProtKB-UniRule"/>
</dbReference>
<comment type="subcellular location">
    <subcellularLocation>
        <location evidence="7">Cytoplasm</location>
    </subcellularLocation>
</comment>
<proteinExistence type="inferred from homology"/>
<keyword evidence="7" id="KW-0963">Cytoplasm</keyword>
<evidence type="ECO:0000313" key="8">
    <source>
        <dbReference type="EMBL" id="HDD43646.1"/>
    </source>
</evidence>
<dbReference type="GO" id="GO:0004521">
    <property type="term" value="F:RNA endonuclease activity"/>
    <property type="evidence" value="ECO:0007669"/>
    <property type="project" value="UniProtKB-UniRule"/>
</dbReference>
<dbReference type="PROSITE" id="PS01306">
    <property type="entry name" value="UPF0054"/>
    <property type="match status" value="1"/>
</dbReference>
<dbReference type="GO" id="GO:0006364">
    <property type="term" value="P:rRNA processing"/>
    <property type="evidence" value="ECO:0007669"/>
    <property type="project" value="UniProtKB-UniRule"/>
</dbReference>
<dbReference type="Proteomes" id="UP000886289">
    <property type="component" value="Unassembled WGS sequence"/>
</dbReference>
<comment type="cofactor">
    <cofactor evidence="7">
        <name>Zn(2+)</name>
        <dbReference type="ChEBI" id="CHEBI:29105"/>
    </cofactor>
    <text evidence="7">Binds 1 zinc ion.</text>
</comment>
<feature type="binding site" evidence="7">
    <location>
        <position position="114"/>
    </location>
    <ligand>
        <name>Zn(2+)</name>
        <dbReference type="ChEBI" id="CHEBI:29105"/>
        <note>catalytic</note>
    </ligand>
</feature>
<keyword evidence="4 7" id="KW-0255">Endonuclease</keyword>
<dbReference type="InterPro" id="IPR020549">
    <property type="entry name" value="YbeY_CS"/>
</dbReference>
<organism evidence="8">
    <name type="scientific">Desulfofervidus auxilii</name>
    <dbReference type="NCBI Taxonomy" id="1621989"/>
    <lineage>
        <taxon>Bacteria</taxon>
        <taxon>Pseudomonadati</taxon>
        <taxon>Thermodesulfobacteriota</taxon>
        <taxon>Candidatus Desulfofervidia</taxon>
        <taxon>Candidatus Desulfofervidales</taxon>
        <taxon>Candidatus Desulfofervidaceae</taxon>
        <taxon>Candidatus Desulfofervidus</taxon>
    </lineage>
</organism>
<dbReference type="AlphaFoldDB" id="A0A7C0Y212"/>
<evidence type="ECO:0000256" key="4">
    <source>
        <dbReference type="ARBA" id="ARBA00022759"/>
    </source>
</evidence>
<dbReference type="EC" id="3.1.-.-" evidence="7"/>
<dbReference type="NCBIfam" id="TIGR00043">
    <property type="entry name" value="rRNA maturation RNase YbeY"/>
    <property type="match status" value="1"/>
</dbReference>
<comment type="similarity">
    <text evidence="1 7">Belongs to the endoribonuclease YbeY family.</text>
</comment>
<dbReference type="EMBL" id="DRBS01000080">
    <property type="protein sequence ID" value="HDD43646.1"/>
    <property type="molecule type" value="Genomic_DNA"/>
</dbReference>
<dbReference type="PANTHER" id="PTHR46986">
    <property type="entry name" value="ENDORIBONUCLEASE YBEY, CHLOROPLASTIC"/>
    <property type="match status" value="1"/>
</dbReference>
<evidence type="ECO:0000256" key="3">
    <source>
        <dbReference type="ARBA" id="ARBA00022723"/>
    </source>
</evidence>
<evidence type="ECO:0000256" key="6">
    <source>
        <dbReference type="ARBA" id="ARBA00022833"/>
    </source>
</evidence>
<feature type="binding site" evidence="7">
    <location>
        <position position="108"/>
    </location>
    <ligand>
        <name>Zn(2+)</name>
        <dbReference type="ChEBI" id="CHEBI:29105"/>
        <note>catalytic</note>
    </ligand>
</feature>
<keyword evidence="3 7" id="KW-0479">Metal-binding</keyword>
<name>A0A7C0Y212_DESA2</name>
<keyword evidence="5 7" id="KW-0378">Hydrolase</keyword>
<sequence>MKVLVNLPKTAPKELKKIAQKSEALLAALGLSKAELSLVFVNDEEIKELNRKYRKKDKSTNVLSFPMGEGNILGDIVISWETAQREAKECGFSLEEMIDFYLIHGLLHLLGYHHDHPDHEKMMHQLWKVLGHTPYW</sequence>
<dbReference type="Gene3D" id="3.40.390.30">
    <property type="entry name" value="Metalloproteases ('zincins'), catalytic domain"/>
    <property type="match status" value="1"/>
</dbReference>
<accession>A0A7C0Y212</accession>
<dbReference type="InterPro" id="IPR002036">
    <property type="entry name" value="YbeY"/>
</dbReference>
<protein>
    <recommendedName>
        <fullName evidence="7">Endoribonuclease YbeY</fullName>
        <ecNumber evidence="7">3.1.-.-</ecNumber>
    </recommendedName>
</protein>
<gene>
    <name evidence="7 8" type="primary">ybeY</name>
    <name evidence="8" type="ORF">ENG63_02120</name>
</gene>
<evidence type="ECO:0000256" key="1">
    <source>
        <dbReference type="ARBA" id="ARBA00010875"/>
    </source>
</evidence>
<dbReference type="HAMAP" id="MF_00009">
    <property type="entry name" value="Endoribonucl_YbeY"/>
    <property type="match status" value="1"/>
</dbReference>
<keyword evidence="7" id="KW-0698">rRNA processing</keyword>
<keyword evidence="7" id="KW-0690">Ribosome biogenesis</keyword>
<dbReference type="InterPro" id="IPR023091">
    <property type="entry name" value="MetalPrtase_cat_dom_sf_prd"/>
</dbReference>
<keyword evidence="2 7" id="KW-0540">Nuclease</keyword>
<comment type="function">
    <text evidence="7">Single strand-specific metallo-endoribonuclease involved in late-stage 70S ribosome quality control and in maturation of the 3' terminus of the 16S rRNA.</text>
</comment>
<evidence type="ECO:0000256" key="2">
    <source>
        <dbReference type="ARBA" id="ARBA00022722"/>
    </source>
</evidence>
<dbReference type="SUPFAM" id="SSF55486">
    <property type="entry name" value="Metalloproteases ('zincins'), catalytic domain"/>
    <property type="match status" value="1"/>
</dbReference>
<comment type="caution">
    <text evidence="8">The sequence shown here is derived from an EMBL/GenBank/DDBJ whole genome shotgun (WGS) entry which is preliminary data.</text>
</comment>
<evidence type="ECO:0000256" key="5">
    <source>
        <dbReference type="ARBA" id="ARBA00022801"/>
    </source>
</evidence>
<reference evidence="8" key="1">
    <citation type="journal article" date="2020" name="mSystems">
        <title>Genome- and Community-Level Interaction Insights into Carbon Utilization and Element Cycling Functions of Hydrothermarchaeota in Hydrothermal Sediment.</title>
        <authorList>
            <person name="Zhou Z."/>
            <person name="Liu Y."/>
            <person name="Xu W."/>
            <person name="Pan J."/>
            <person name="Luo Z.H."/>
            <person name="Li M."/>
        </authorList>
    </citation>
    <scope>NUCLEOTIDE SEQUENCE [LARGE SCALE GENOMIC DNA]</scope>
    <source>
        <strain evidence="8">HyVt-233</strain>
    </source>
</reference>
<keyword evidence="6 7" id="KW-0862">Zinc</keyword>
<dbReference type="GO" id="GO:0004222">
    <property type="term" value="F:metalloendopeptidase activity"/>
    <property type="evidence" value="ECO:0007669"/>
    <property type="project" value="InterPro"/>
</dbReference>
<feature type="binding site" evidence="7">
    <location>
        <position position="104"/>
    </location>
    <ligand>
        <name>Zn(2+)</name>
        <dbReference type="ChEBI" id="CHEBI:29105"/>
        <note>catalytic</note>
    </ligand>
</feature>
<dbReference type="GO" id="GO:0005737">
    <property type="term" value="C:cytoplasm"/>
    <property type="evidence" value="ECO:0007669"/>
    <property type="project" value="UniProtKB-SubCell"/>
</dbReference>
<dbReference type="Pfam" id="PF02130">
    <property type="entry name" value="YbeY"/>
    <property type="match status" value="1"/>
</dbReference>
<evidence type="ECO:0000256" key="7">
    <source>
        <dbReference type="HAMAP-Rule" id="MF_00009"/>
    </source>
</evidence>